<feature type="region of interest" description="Disordered" evidence="1">
    <location>
        <begin position="127"/>
        <end position="151"/>
    </location>
</feature>
<dbReference type="EMBL" id="JADOXO010000047">
    <property type="protein sequence ID" value="KAF9817053.1"/>
    <property type="molecule type" value="Genomic_DNA"/>
</dbReference>
<evidence type="ECO:0000313" key="2">
    <source>
        <dbReference type="EMBL" id="KAF9817053.1"/>
    </source>
</evidence>
<reference evidence="2" key="2">
    <citation type="journal article" name="Front. Microbiol.">
        <title>Degradative Capacity of Two Strains of Rhodonia placenta: From Phenotype to Genotype.</title>
        <authorList>
            <person name="Kolle M."/>
            <person name="Horta M.A.C."/>
            <person name="Nowrousian M."/>
            <person name="Ohm R.A."/>
            <person name="Benz J.P."/>
            <person name="Pilgard A."/>
        </authorList>
    </citation>
    <scope>NUCLEOTIDE SEQUENCE</scope>
    <source>
        <strain evidence="2">FPRL280</strain>
    </source>
</reference>
<feature type="region of interest" description="Disordered" evidence="1">
    <location>
        <begin position="318"/>
        <end position="340"/>
    </location>
</feature>
<dbReference type="AlphaFoldDB" id="A0A8H7U3Q5"/>
<gene>
    <name evidence="2" type="ORF">IEO21_03635</name>
</gene>
<dbReference type="Proteomes" id="UP000639403">
    <property type="component" value="Unassembled WGS sequence"/>
</dbReference>
<accession>A0A8H7U3Q5</accession>
<feature type="compositionally biased region" description="Polar residues" evidence="1">
    <location>
        <begin position="322"/>
        <end position="331"/>
    </location>
</feature>
<protein>
    <submittedName>
        <fullName evidence="2">Uncharacterized protein</fullName>
    </submittedName>
</protein>
<reference evidence="2" key="1">
    <citation type="submission" date="2020-11" db="EMBL/GenBank/DDBJ databases">
        <authorList>
            <person name="Koelle M."/>
            <person name="Horta M.A.C."/>
            <person name="Nowrousian M."/>
            <person name="Ohm R.A."/>
            <person name="Benz P."/>
            <person name="Pilgard A."/>
        </authorList>
    </citation>
    <scope>NUCLEOTIDE SEQUENCE</scope>
    <source>
        <strain evidence="2">FPRL280</strain>
    </source>
</reference>
<comment type="caution">
    <text evidence="2">The sequence shown here is derived from an EMBL/GenBank/DDBJ whole genome shotgun (WGS) entry which is preliminary data.</text>
</comment>
<evidence type="ECO:0000313" key="3">
    <source>
        <dbReference type="Proteomes" id="UP000639403"/>
    </source>
</evidence>
<evidence type="ECO:0000256" key="1">
    <source>
        <dbReference type="SAM" id="MobiDB-lite"/>
    </source>
</evidence>
<feature type="compositionally biased region" description="Basic and acidic residues" evidence="1">
    <location>
        <begin position="49"/>
        <end position="58"/>
    </location>
</feature>
<feature type="region of interest" description="Disordered" evidence="1">
    <location>
        <begin position="44"/>
        <end position="63"/>
    </location>
</feature>
<sequence>MTENKDGLGQGFPAGRTNLRRIPATGRHRPRTLLRAMRRTWRNNGQKGLEPRTPRAHSDAFCPELPASDRRSIGKLVGRRWVHDLDTRARHADDRGGETALVDDTLDSTPWRADRLARSAFAAKARTHAPASYAGSRARQQGTAGPEQNARKRAVARADHASASGQRSALDSLLGCAARPGRRWDGIRTARGLRRDAAADRAWNGTRITNGPRGYWTLLAGRGVLPVSVSSRVAYYIRDCGRRAKAEARVAEWTTLHAGAARLFRGLELSEMISCVGNSVVRAQKTQWIHQSGSDTIWRIREGCTMGFSFEAISSKRKLGPETSNKGQDTASDWPAPLPSGVAVTEHRWLMTDS</sequence>
<organism evidence="2 3">
    <name type="scientific">Rhodonia placenta</name>
    <dbReference type="NCBI Taxonomy" id="104341"/>
    <lineage>
        <taxon>Eukaryota</taxon>
        <taxon>Fungi</taxon>
        <taxon>Dikarya</taxon>
        <taxon>Basidiomycota</taxon>
        <taxon>Agaricomycotina</taxon>
        <taxon>Agaricomycetes</taxon>
        <taxon>Polyporales</taxon>
        <taxon>Adustoporiaceae</taxon>
        <taxon>Rhodonia</taxon>
    </lineage>
</organism>
<proteinExistence type="predicted"/>
<name>A0A8H7U3Q5_9APHY</name>